<evidence type="ECO:0000259" key="5">
    <source>
        <dbReference type="PROSITE" id="PS51379"/>
    </source>
</evidence>
<dbReference type="PATRIC" id="fig|1110509.7.peg.1501"/>
<dbReference type="PROSITE" id="PS51379">
    <property type="entry name" value="4FE4S_FER_2"/>
    <property type="match status" value="2"/>
</dbReference>
<dbReference type="Gene3D" id="3.30.70.20">
    <property type="match status" value="1"/>
</dbReference>
<dbReference type="PANTHER" id="PTHR43687">
    <property type="entry name" value="ADENYLYLSULFATE REDUCTASE, BETA SUBUNIT"/>
    <property type="match status" value="1"/>
</dbReference>
<dbReference type="PROSITE" id="PS00198">
    <property type="entry name" value="4FE4S_FER_1"/>
    <property type="match status" value="1"/>
</dbReference>
<keyword evidence="1" id="KW-0004">4Fe-4S</keyword>
<keyword evidence="7" id="KW-1185">Reference proteome</keyword>
<dbReference type="AlphaFoldDB" id="G7WNV6"/>
<dbReference type="GO" id="GO:0016491">
    <property type="term" value="F:oxidoreductase activity"/>
    <property type="evidence" value="ECO:0007669"/>
    <property type="project" value="UniProtKB-ARBA"/>
</dbReference>
<dbReference type="Proteomes" id="UP000005877">
    <property type="component" value="Chromosome"/>
</dbReference>
<evidence type="ECO:0000256" key="4">
    <source>
        <dbReference type="ARBA" id="ARBA00023014"/>
    </source>
</evidence>
<evidence type="ECO:0000313" key="7">
    <source>
        <dbReference type="Proteomes" id="UP000005877"/>
    </source>
</evidence>
<evidence type="ECO:0000256" key="2">
    <source>
        <dbReference type="ARBA" id="ARBA00022723"/>
    </source>
</evidence>
<dbReference type="PANTHER" id="PTHR43687:SF1">
    <property type="entry name" value="FERREDOXIN III"/>
    <property type="match status" value="1"/>
</dbReference>
<dbReference type="GO" id="GO:0051539">
    <property type="term" value="F:4 iron, 4 sulfur cluster binding"/>
    <property type="evidence" value="ECO:0007669"/>
    <property type="project" value="UniProtKB-KW"/>
</dbReference>
<sequence>MAHRIAEDGKLEDVGKLQLFIHTLFARSEPTILRILDRMMESDLFRGRGRPILLFMRERLDFLPRGEVVSTQRAKDFLDALSNSGDSKIIVGPCVCQEALGRREGTLIKELTVLYGTEVYERAKGDEGGIRVISSAEAKGLLDRLREEGCIPTFYACLQSTGWMVVICNCDGKVCLPKRAHQLLGGVLSPGPDIISLSTDGCRGCNRCVERCSFGANRLVNGRVVFDPDRCYGCGLCVSTCPTKARRLVERRGRAKLYYPIAFVAKYGSRAAGDGERP</sequence>
<reference evidence="6 7" key="1">
    <citation type="journal article" date="2012" name="PLoS ONE">
        <title>The genome characteristics and predicted function of methyl-group oxidation pathway in the obligate aceticlastic methanogens, Methanosaeta spp.</title>
        <authorList>
            <person name="Zhu J."/>
            <person name="Zheng H."/>
            <person name="Ai G."/>
            <person name="Zhang G."/>
            <person name="Liu D."/>
            <person name="Liu X."/>
            <person name="Dong X."/>
        </authorList>
    </citation>
    <scope>NUCLEOTIDE SEQUENCE [LARGE SCALE GENOMIC DNA]</scope>
    <source>
        <strain evidence="6 7">6Ac</strain>
    </source>
</reference>
<evidence type="ECO:0000256" key="1">
    <source>
        <dbReference type="ARBA" id="ARBA00022485"/>
    </source>
</evidence>
<dbReference type="Pfam" id="PF12838">
    <property type="entry name" value="Fer4_7"/>
    <property type="match status" value="1"/>
</dbReference>
<evidence type="ECO:0000256" key="3">
    <source>
        <dbReference type="ARBA" id="ARBA00023004"/>
    </source>
</evidence>
<feature type="domain" description="4Fe-4S ferredoxin-type" evidence="5">
    <location>
        <begin position="193"/>
        <end position="221"/>
    </location>
</feature>
<gene>
    <name evidence="6" type="ordered locus">Mhar_1352</name>
</gene>
<proteinExistence type="predicted"/>
<dbReference type="InterPro" id="IPR017900">
    <property type="entry name" value="4Fe4S_Fe_S_CS"/>
</dbReference>
<dbReference type="InterPro" id="IPR050572">
    <property type="entry name" value="Fe-S_Ferredoxin"/>
</dbReference>
<dbReference type="RefSeq" id="WP_014586901.1">
    <property type="nucleotide sequence ID" value="NC_017527.1"/>
</dbReference>
<feature type="domain" description="4Fe-4S ferredoxin-type" evidence="5">
    <location>
        <begin position="222"/>
        <end position="251"/>
    </location>
</feature>
<dbReference type="STRING" id="1110509.Mhar_1352"/>
<dbReference type="KEGG" id="mhi:Mhar_1352"/>
<dbReference type="SUPFAM" id="SSF54862">
    <property type="entry name" value="4Fe-4S ferredoxins"/>
    <property type="match status" value="1"/>
</dbReference>
<protein>
    <submittedName>
        <fullName evidence="6">4Fe-4S ferredoxin iron-sulfur binding domain protein</fullName>
    </submittedName>
</protein>
<dbReference type="EMBL" id="CP003117">
    <property type="protein sequence ID" value="AET64716.1"/>
    <property type="molecule type" value="Genomic_DNA"/>
</dbReference>
<dbReference type="InterPro" id="IPR017896">
    <property type="entry name" value="4Fe4S_Fe-S-bd"/>
</dbReference>
<keyword evidence="3" id="KW-0408">Iron</keyword>
<accession>G7WNV6</accession>
<dbReference type="GeneID" id="25395415"/>
<dbReference type="HOGENOM" id="CLU_999692_0_0_2"/>
<name>G7WNV6_METH6</name>
<keyword evidence="4" id="KW-0411">Iron-sulfur</keyword>
<keyword evidence="2" id="KW-0479">Metal-binding</keyword>
<dbReference type="OrthoDB" id="15347at2157"/>
<evidence type="ECO:0000313" key="6">
    <source>
        <dbReference type="EMBL" id="AET64716.1"/>
    </source>
</evidence>
<dbReference type="GO" id="GO:0046872">
    <property type="term" value="F:metal ion binding"/>
    <property type="evidence" value="ECO:0007669"/>
    <property type="project" value="UniProtKB-KW"/>
</dbReference>
<organism evidence="6 7">
    <name type="scientific">Methanothrix harundinacea (strain 6Ac)</name>
    <name type="common">Methanosaeta harundinacea</name>
    <dbReference type="NCBI Taxonomy" id="1110509"/>
    <lineage>
        <taxon>Archaea</taxon>
        <taxon>Methanobacteriati</taxon>
        <taxon>Methanobacteriota</taxon>
        <taxon>Stenosarchaea group</taxon>
        <taxon>Methanomicrobia</taxon>
        <taxon>Methanotrichales</taxon>
        <taxon>Methanotrichaceae</taxon>
        <taxon>Methanothrix</taxon>
    </lineage>
</organism>